<reference evidence="2" key="1">
    <citation type="submission" date="2010-07" db="EMBL/GenBank/DDBJ databases">
        <authorList>
            <consortium name="CONSOLIDER consortium CSD2007-00005"/>
            <person name="Guazzaroni M.-E."/>
            <person name="Richter M."/>
            <person name="Garcia-Salamanca A."/>
            <person name="Yarza P."/>
            <person name="Ferrer M."/>
        </authorList>
    </citation>
    <scope>NUCLEOTIDE SEQUENCE</scope>
</reference>
<organism evidence="2">
    <name type="scientific">sediment metagenome</name>
    <dbReference type="NCBI Taxonomy" id="749907"/>
    <lineage>
        <taxon>unclassified sequences</taxon>
        <taxon>metagenomes</taxon>
        <taxon>ecological metagenomes</taxon>
    </lineage>
</organism>
<feature type="region of interest" description="Disordered" evidence="1">
    <location>
        <begin position="1222"/>
        <end position="1243"/>
    </location>
</feature>
<comment type="caution">
    <text evidence="2">The sequence shown here is derived from an EMBL/GenBank/DDBJ whole genome shotgun (WGS) entry which is preliminary data.</text>
</comment>
<dbReference type="EMBL" id="ADZX01000484">
    <property type="protein sequence ID" value="EFK96430.1"/>
    <property type="molecule type" value="Genomic_DNA"/>
</dbReference>
<name>D9PJ35_9ZZZZ</name>
<reference evidence="2" key="2">
    <citation type="journal article" date="2011" name="Microb. Ecol.">
        <title>Taxonomic and Functional Metagenomic Profiling of the Microbial Community in the Anoxic Sediment of a Sub-saline Shallow Lake (Laguna de Carrizo, Central Spain).</title>
        <authorList>
            <person name="Ferrer M."/>
            <person name="Guazzaroni M.E."/>
            <person name="Richter M."/>
            <person name="Garcia-Salamanca A."/>
            <person name="Yarza P."/>
            <person name="Suarez-Suarez A."/>
            <person name="Solano J."/>
            <person name="Alcaide M."/>
            <person name="van Dillewijn P."/>
            <person name="Molina-Henares M.A."/>
            <person name="Lopez-Cortes N."/>
            <person name="Al-Ramahi Y."/>
            <person name="Guerrero C."/>
            <person name="Acosta A."/>
            <person name="de Eugenio L.I."/>
            <person name="Martinez V."/>
            <person name="Marques S."/>
            <person name="Rojo F."/>
            <person name="Santero E."/>
            <person name="Genilloud O."/>
            <person name="Perez-Perez J."/>
            <person name="Rossello-Mora R."/>
            <person name="Ramos J.L."/>
        </authorList>
    </citation>
    <scope>NUCLEOTIDE SEQUENCE</scope>
</reference>
<protein>
    <submittedName>
        <fullName evidence="2">Uncharacterized protein</fullName>
    </submittedName>
</protein>
<evidence type="ECO:0000313" key="2">
    <source>
        <dbReference type="EMBL" id="EFK96430.1"/>
    </source>
</evidence>
<accession>D9PJ35</accession>
<gene>
    <name evidence="2" type="ORF">LDC_1544</name>
</gene>
<evidence type="ECO:0000256" key="1">
    <source>
        <dbReference type="SAM" id="MobiDB-lite"/>
    </source>
</evidence>
<proteinExistence type="predicted"/>
<sequence length="1414" mass="148131">MEDLLKLPAGFDGQYSSLSGAPTNISSFTNDAGYLKTEVDGSVTNELQTISISTDTIKLSNGGFVKLLTETDPEVGSNTTNYLSKWDGAALITSSVYDNGNVGIGTTNPDAKFHVKDGAYNLKFGIDHGVTLDEGMGYGWSGSWPSTIYGKSGFSDGFILFKTRNDEKMRLTSQGNLGIGTDNPSTTLDVNGIITATDGNSTNWNTAYGWGNHSGLYRPVTYVPAWSEITSNPFSFTSTANNQLLKFNSVSGKWENWTPDYLTGFTETDPAWTAVSGNYYTKTNMQTSGASELHFNNLTNKPTTLPGYGITDAMTTAHAANGITPVLIGNWDAAFSWGDHSIKGYFANGGEATGLNRIIGNSDDFSLGFKTNNATRMLISKEGKIGIGTNTPAQLLHISDAEIPANGLDDDIDGQADETGEELVFTNRGRMGIKTTSPSTTLDVNGIITATDGTSTNWNTAFGWGNHATAGYLTGFTETDPVFGVSPAKGITTSDINSWNNKLASEVDGSVTNEIQILSRSNDTIYLSNGGFVKLPAGFDGQYSSLSGAPVNVSSFTNDAGYLITEFDGSVTNEIQALSLSNDSIYLSEGGSVKLPAESDPEIGVNTTNYLSKWNGSALVASSVFENGNVGIGTTDPGWPLDVNGQIRLNSHIISNNVRGSLILNSGPDNSSEGLSGIFFRKTNVQGDPTNYTELVRITDAGKMGIGTTSPIEKLQINDGTNKNLGIRNGDWLFGNEGIGFTAHNDEGSLPVPFGFAASKFAFMGGNVGIGTVNPVGKLTVNHGVDRNLSLFQGIAGYGSEGSIVIAAHNDPNNNFVPLGFGAGKFVFFAGNVGIGTENPLSKLDVNGSIRAGNYFTGAGIADINAFSMELGGEAPDPTNGQATLYLHDFGTIAHQLRYTNGTLYLEEDGSGYGSNSTPNLNVGGTVNASNLTINGVPVGTSSDSYWSWNPNGGGNTYLTAGQGVGIGTSSPLHKLDVVGYINTDVNSGYKIDGYTILKTSTSNYHTLVGRNAGVSLTAGASFNVAVGYSALGNSTNADFNTAVGVASLNDSNGSYNSAFGASALQVNNLGYKNTALGVSSLYKNTDGNYNTGVGNESLLNNTVGSNNTVIGYQAGYGNVSSTINNSVLIGYHSGYALSNGSNNLLIGYQSGDDITSGENNIVIGYDLSTPAPTTSNHLNIGNLVFGDLSAGKAGIGTANPQYKLDVAGDVNVTGNFKVNGTDIPTSPADGSETKVTSGTNVTVTGSGTVGSPYVINTSGGGGSSHYIGESYGGGIIFYLYDNGQHGLICATVDQSAGIIWNNGTYTVTNAVRDGIAAGKSNTERIITNQGAGAYAAQLTANYSGSNFGDWYMPSKYELNLLYLQKDIVGGLSGIYWSSTEVNNEFANIQLFNDGMQMSLTKTNTLPVRAIRAF</sequence>